<proteinExistence type="predicted"/>
<evidence type="ECO:0000259" key="2">
    <source>
        <dbReference type="Pfam" id="PF25273"/>
    </source>
</evidence>
<dbReference type="AlphaFoldDB" id="V9EVD0"/>
<keyword evidence="4" id="KW-1185">Reference proteome</keyword>
<dbReference type="PANTHER" id="PTHR34415">
    <property type="entry name" value="INTEGRASE CATALYTIC DOMAIN-CONTAINING PROTEIN"/>
    <property type="match status" value="1"/>
</dbReference>
<feature type="domain" description="DUF7869" evidence="2">
    <location>
        <begin position="66"/>
        <end position="229"/>
    </location>
</feature>
<protein>
    <recommendedName>
        <fullName evidence="2">DUF7869 domain-containing protein</fullName>
    </recommendedName>
</protein>
<feature type="compositionally biased region" description="Basic residues" evidence="1">
    <location>
        <begin position="324"/>
        <end position="337"/>
    </location>
</feature>
<accession>V9EVD0</accession>
<dbReference type="Proteomes" id="UP000018721">
    <property type="component" value="Unassembled WGS sequence"/>
</dbReference>
<reference evidence="3 4" key="1">
    <citation type="submission" date="2013-11" db="EMBL/GenBank/DDBJ databases">
        <title>The Genome Sequence of Phytophthora parasitica P1569.</title>
        <authorList>
            <consortium name="The Broad Institute Genomics Platform"/>
            <person name="Russ C."/>
            <person name="Tyler B."/>
            <person name="Panabieres F."/>
            <person name="Shan W."/>
            <person name="Tripathy S."/>
            <person name="Grunwald N."/>
            <person name="Machado M."/>
            <person name="Johnson C.S."/>
            <person name="Arredondo F."/>
            <person name="Hong C."/>
            <person name="Coffey M."/>
            <person name="Young S.K."/>
            <person name="Zeng Q."/>
            <person name="Gargeya S."/>
            <person name="Fitzgerald M."/>
            <person name="Abouelleil A."/>
            <person name="Alvarado L."/>
            <person name="Chapman S.B."/>
            <person name="Gainer-Dewar J."/>
            <person name="Goldberg J."/>
            <person name="Griggs A."/>
            <person name="Gujja S."/>
            <person name="Hansen M."/>
            <person name="Howarth C."/>
            <person name="Imamovic A."/>
            <person name="Ireland A."/>
            <person name="Larimer J."/>
            <person name="McCowan C."/>
            <person name="Murphy C."/>
            <person name="Pearson M."/>
            <person name="Poon T.W."/>
            <person name="Priest M."/>
            <person name="Roberts A."/>
            <person name="Saif S."/>
            <person name="Shea T."/>
            <person name="Sykes S."/>
            <person name="Wortman J."/>
            <person name="Nusbaum C."/>
            <person name="Birren B."/>
        </authorList>
    </citation>
    <scope>NUCLEOTIDE SEQUENCE [LARGE SCALE GENOMIC DNA]</scope>
    <source>
        <strain evidence="3 4">P1569</strain>
    </source>
</reference>
<comment type="caution">
    <text evidence="3">The sequence shown here is derived from an EMBL/GenBank/DDBJ whole genome shotgun (WGS) entry which is preliminary data.</text>
</comment>
<dbReference type="eggNOG" id="ENOG502RGJA">
    <property type="taxonomic scope" value="Eukaryota"/>
</dbReference>
<organism evidence="3 4">
    <name type="scientific">Phytophthora nicotianae P1569</name>
    <dbReference type="NCBI Taxonomy" id="1317065"/>
    <lineage>
        <taxon>Eukaryota</taxon>
        <taxon>Sar</taxon>
        <taxon>Stramenopiles</taxon>
        <taxon>Oomycota</taxon>
        <taxon>Peronosporomycetes</taxon>
        <taxon>Peronosporales</taxon>
        <taxon>Peronosporaceae</taxon>
        <taxon>Phytophthora</taxon>
    </lineage>
</organism>
<gene>
    <name evidence="3" type="ORF">F443_12117</name>
</gene>
<dbReference type="PANTHER" id="PTHR34415:SF1">
    <property type="entry name" value="INTEGRASE CATALYTIC DOMAIN-CONTAINING PROTEIN"/>
    <property type="match status" value="1"/>
</dbReference>
<feature type="region of interest" description="Disordered" evidence="1">
    <location>
        <begin position="311"/>
        <end position="384"/>
    </location>
</feature>
<feature type="compositionally biased region" description="Polar residues" evidence="1">
    <location>
        <begin position="364"/>
        <end position="374"/>
    </location>
</feature>
<evidence type="ECO:0000313" key="4">
    <source>
        <dbReference type="Proteomes" id="UP000018721"/>
    </source>
</evidence>
<evidence type="ECO:0000256" key="1">
    <source>
        <dbReference type="SAM" id="MobiDB-lite"/>
    </source>
</evidence>
<name>V9EVD0_PHYNI</name>
<dbReference type="HOGENOM" id="CLU_060861_0_0_1"/>
<evidence type="ECO:0000313" key="3">
    <source>
        <dbReference type="EMBL" id="ETI42826.1"/>
    </source>
</evidence>
<feature type="compositionally biased region" description="Basic and acidic residues" evidence="1">
    <location>
        <begin position="314"/>
        <end position="323"/>
    </location>
</feature>
<sequence length="384" mass="43322">MRSCITAELTKELGVYTEAAKEMRLEYKKDLASVSEDHAVIVMDFCQNLTLPGVASTPSQWYFLSLVNVHVFGIYYANKGKQYNYVYEESVAGKGTDEVNSMLHHFIQRIVLANGHRKLTIYADNCGGQNTNNFVIKMLLVLAQTGELDVVELKFFVKGHVVDHTKNAVDRGFGLMREKFAKEEVWTADQLLEIINDSSSSSALLFRTPVTEVYKDLKGVQRYQIFTMSEKKPGVVSYRVGPANQPMDQDLRRFFNGIQTNAAKVRSLLAAYLEPLQPPPPNFEKKQQMYNKVRPYVPSEFASDPLYAAPTDEEERHAKEAKQARRSASAKKKKKKRDAADCDEAKVAPVDCEEENEDCANVLKATSAQPNTGTRSRKRAKKDN</sequence>
<dbReference type="EMBL" id="ANIZ01002059">
    <property type="protein sequence ID" value="ETI42826.1"/>
    <property type="molecule type" value="Genomic_DNA"/>
</dbReference>
<dbReference type="InterPro" id="IPR057191">
    <property type="entry name" value="DUF7869"/>
</dbReference>
<dbReference type="Pfam" id="PF25273">
    <property type="entry name" value="DUF7869"/>
    <property type="match status" value="1"/>
</dbReference>
<feature type="compositionally biased region" description="Basic residues" evidence="1">
    <location>
        <begin position="375"/>
        <end position="384"/>
    </location>
</feature>